<reference evidence="3" key="2">
    <citation type="submission" date="2021-09" db="EMBL/GenBank/DDBJ databases">
        <authorList>
            <person name="Jia N."/>
            <person name="Wang J."/>
            <person name="Shi W."/>
            <person name="Du L."/>
            <person name="Sun Y."/>
            <person name="Zhan W."/>
            <person name="Jiang J."/>
            <person name="Wang Q."/>
            <person name="Zhang B."/>
            <person name="Ji P."/>
            <person name="Sakyi L.B."/>
            <person name="Cui X."/>
            <person name="Yuan T."/>
            <person name="Jiang B."/>
            <person name="Yang W."/>
            <person name="Lam T.T.-Y."/>
            <person name="Chang Q."/>
            <person name="Ding S."/>
            <person name="Wang X."/>
            <person name="Zhu J."/>
            <person name="Ruan X."/>
            <person name="Zhao L."/>
            <person name="Wei J."/>
            <person name="Que T."/>
            <person name="Du C."/>
            <person name="Cheng J."/>
            <person name="Dai P."/>
            <person name="Han X."/>
            <person name="Huang E."/>
            <person name="Gao Y."/>
            <person name="Liu J."/>
            <person name="Shao H."/>
            <person name="Ye R."/>
            <person name="Li L."/>
            <person name="Wei W."/>
            <person name="Wang X."/>
            <person name="Wang C."/>
            <person name="Huo Q."/>
            <person name="Li W."/>
            <person name="Guo W."/>
            <person name="Chen H."/>
            <person name="Chen S."/>
            <person name="Zhou L."/>
            <person name="Zhou L."/>
            <person name="Ni X."/>
            <person name="Tian J."/>
            <person name="Zhou Y."/>
            <person name="Sheng Y."/>
            <person name="Liu T."/>
            <person name="Pan Y."/>
            <person name="Xia L."/>
            <person name="Li J."/>
            <person name="Zhao F."/>
            <person name="Cao W."/>
        </authorList>
    </citation>
    <scope>NUCLEOTIDE SEQUENCE</scope>
    <source>
        <strain evidence="3">Rmic-2018</strain>
        <tissue evidence="3">Larvae</tissue>
    </source>
</reference>
<dbReference type="PANTHER" id="PTHR45632">
    <property type="entry name" value="LD33804P"/>
    <property type="match status" value="1"/>
</dbReference>
<dbReference type="PANTHER" id="PTHR45632:SF3">
    <property type="entry name" value="KELCH-LIKE PROTEIN 32"/>
    <property type="match status" value="1"/>
</dbReference>
<dbReference type="EMBL" id="JABSTU010000005">
    <property type="protein sequence ID" value="KAH8030391.1"/>
    <property type="molecule type" value="Genomic_DNA"/>
</dbReference>
<name>A0A9J6E7Q9_RHIMP</name>
<dbReference type="AlphaFoldDB" id="A0A9J6E7Q9"/>
<keyword evidence="4" id="KW-1185">Reference proteome</keyword>
<proteinExistence type="predicted"/>
<dbReference type="Proteomes" id="UP000821866">
    <property type="component" value="Chromosome 3"/>
</dbReference>
<dbReference type="Gene3D" id="2.120.10.80">
    <property type="entry name" value="Kelch-type beta propeller"/>
    <property type="match status" value="1"/>
</dbReference>
<evidence type="ECO:0000256" key="2">
    <source>
        <dbReference type="ARBA" id="ARBA00022737"/>
    </source>
</evidence>
<reference evidence="3" key="1">
    <citation type="journal article" date="2020" name="Cell">
        <title>Large-Scale Comparative Analyses of Tick Genomes Elucidate Their Genetic Diversity and Vector Capacities.</title>
        <authorList>
            <consortium name="Tick Genome and Microbiome Consortium (TIGMIC)"/>
            <person name="Jia N."/>
            <person name="Wang J."/>
            <person name="Shi W."/>
            <person name="Du L."/>
            <person name="Sun Y."/>
            <person name="Zhan W."/>
            <person name="Jiang J.F."/>
            <person name="Wang Q."/>
            <person name="Zhang B."/>
            <person name="Ji P."/>
            <person name="Bell-Sakyi L."/>
            <person name="Cui X.M."/>
            <person name="Yuan T.T."/>
            <person name="Jiang B.G."/>
            <person name="Yang W.F."/>
            <person name="Lam T.T."/>
            <person name="Chang Q.C."/>
            <person name="Ding S.J."/>
            <person name="Wang X.J."/>
            <person name="Zhu J.G."/>
            <person name="Ruan X.D."/>
            <person name="Zhao L."/>
            <person name="Wei J.T."/>
            <person name="Ye R.Z."/>
            <person name="Que T.C."/>
            <person name="Du C.H."/>
            <person name="Zhou Y.H."/>
            <person name="Cheng J.X."/>
            <person name="Dai P.F."/>
            <person name="Guo W.B."/>
            <person name="Han X.H."/>
            <person name="Huang E.J."/>
            <person name="Li L.F."/>
            <person name="Wei W."/>
            <person name="Gao Y.C."/>
            <person name="Liu J.Z."/>
            <person name="Shao H.Z."/>
            <person name="Wang X."/>
            <person name="Wang C.C."/>
            <person name="Yang T.C."/>
            <person name="Huo Q.B."/>
            <person name="Li W."/>
            <person name="Chen H.Y."/>
            <person name="Chen S.E."/>
            <person name="Zhou L.G."/>
            <person name="Ni X.B."/>
            <person name="Tian J.H."/>
            <person name="Sheng Y."/>
            <person name="Liu T."/>
            <person name="Pan Y.S."/>
            <person name="Xia L.Y."/>
            <person name="Li J."/>
            <person name="Zhao F."/>
            <person name="Cao W.C."/>
        </authorList>
    </citation>
    <scope>NUCLEOTIDE SEQUENCE</scope>
    <source>
        <strain evidence="3">Rmic-2018</strain>
    </source>
</reference>
<accession>A0A9J6E7Q9</accession>
<keyword evidence="2" id="KW-0677">Repeat</keyword>
<gene>
    <name evidence="3" type="ORF">HPB51_006823</name>
</gene>
<protein>
    <submittedName>
        <fullName evidence="3">Uncharacterized protein</fullName>
    </submittedName>
</protein>
<keyword evidence="1" id="KW-0880">Kelch repeat</keyword>
<dbReference type="InterPro" id="IPR006652">
    <property type="entry name" value="Kelch_1"/>
</dbReference>
<dbReference type="VEuPathDB" id="VectorBase:LOC119165156"/>
<dbReference type="SUPFAM" id="SSF117281">
    <property type="entry name" value="Kelch motif"/>
    <property type="match status" value="1"/>
</dbReference>
<dbReference type="InterPro" id="IPR015915">
    <property type="entry name" value="Kelch-typ_b-propeller"/>
</dbReference>
<dbReference type="SMART" id="SM00612">
    <property type="entry name" value="Kelch"/>
    <property type="match status" value="2"/>
</dbReference>
<evidence type="ECO:0000313" key="4">
    <source>
        <dbReference type="Proteomes" id="UP000821866"/>
    </source>
</evidence>
<organism evidence="3 4">
    <name type="scientific">Rhipicephalus microplus</name>
    <name type="common">Cattle tick</name>
    <name type="synonym">Boophilus microplus</name>
    <dbReference type="NCBI Taxonomy" id="6941"/>
    <lineage>
        <taxon>Eukaryota</taxon>
        <taxon>Metazoa</taxon>
        <taxon>Ecdysozoa</taxon>
        <taxon>Arthropoda</taxon>
        <taxon>Chelicerata</taxon>
        <taxon>Arachnida</taxon>
        <taxon>Acari</taxon>
        <taxon>Parasitiformes</taxon>
        <taxon>Ixodida</taxon>
        <taxon>Ixodoidea</taxon>
        <taxon>Ixodidae</taxon>
        <taxon>Rhipicephalinae</taxon>
        <taxon>Rhipicephalus</taxon>
        <taxon>Boophilus</taxon>
    </lineage>
</organism>
<dbReference type="Pfam" id="PF01344">
    <property type="entry name" value="Kelch_1"/>
    <property type="match status" value="2"/>
</dbReference>
<evidence type="ECO:0000256" key="1">
    <source>
        <dbReference type="ARBA" id="ARBA00022441"/>
    </source>
</evidence>
<comment type="caution">
    <text evidence="3">The sequence shown here is derived from an EMBL/GenBank/DDBJ whole genome shotgun (WGS) entry which is preliminary data.</text>
</comment>
<evidence type="ECO:0000313" key="3">
    <source>
        <dbReference type="EMBL" id="KAH8030391.1"/>
    </source>
</evidence>
<sequence>MPVFVASLVWLHEDYPNRSAYARELMGCVRFSRMTTDQLIHCFFPPLRPEVVEIPEVKELLLGGCCYLCASSQQCRHLFPQYAVQPRKYSGRHMCHLWQLPYPRDTEDEVRVQLDITRETYLQQRHCHCSADTHDGLSLEGRLYGIARTLLLRRRYIDLHCYQPDPEEASRGPLAVVQRSFGKRRYSVQKRLEWTEGVWRQVGFSSRLGAPRGEPVVAILGGCEPDKPDRVSAGLCMARLYPRKSPFFKRFGILPRPLYHVKAVCFNRTVYVVGGLDLRQAALRVKRPSRCCFALDLPNMQWRRLADMSQGRLFHVLAEHQGRLYAIGGLGDHNRVLSSAECYDPSADRWTTQSGRLCCPRMASASAILRPGRLVLGGGAMRPVGDSGNSYLVDDVVVLKLPQLT</sequence>